<sequence length="500" mass="57012">MSMRNLTLLQFFHWYYPTGGKLWPEAAERAPWLAEMGISAVWLPPAYKGESGGYSVGYDSYDLFDLGEFDQKGSRATKYGDKQQLLHAVETLKAHGVGVLLDVVLNHKMGADEKEQIQVNRVNPDNREEIDPEVLEAEAWTRFTFPARRGQYSQFTWDYKCFSGVDHIENPDENGVFKIVNDYTGEGWNQQVDDELGNFDYLMGANIDFRNHAVTEELKYWARWVMDEVHCSGFRLDAVKHIPAWFYKEWIEHVQEVAEEPLFIVAEYWSHEVDKLQQYIHQVEGKTMLFDAPLQMNFHRASKQGADYDLSQIFTNTLVAADPWHAVTLVANHDTQPLQALEAPVEPWFKPLAYALILLRENGVPVLFYPDLFGASYEDEGNDGEQYQIDIPIIAELEALVRARQLYAHGAQREWFDNPDCIAFSRSGTEELPGCVVIMSNSGAGEKTLELGGNFAGKQWYDYLGHVADRINSDEQGTAVFRCQPGSVSVWVIEQQPVAD</sequence>
<proteinExistence type="inferred from homology"/>
<dbReference type="SUPFAM" id="SSF51445">
    <property type="entry name" value="(Trans)glycosidases"/>
    <property type="match status" value="1"/>
</dbReference>
<keyword evidence="5" id="KW-0119">Carbohydrate metabolism</keyword>
<evidence type="ECO:0000256" key="6">
    <source>
        <dbReference type="ARBA" id="ARBA00023295"/>
    </source>
</evidence>
<keyword evidence="4 8" id="KW-0378">Hydrolase</keyword>
<protein>
    <submittedName>
        <fullName evidence="8">Alpha-amylase</fullName>
        <ecNumber evidence="8">3.2.1.1</ecNumber>
    </submittedName>
</protein>
<dbReference type="EMBL" id="CP103445">
    <property type="protein sequence ID" value="UWS34836.1"/>
    <property type="molecule type" value="Genomic_DNA"/>
</dbReference>
<reference evidence="8" key="1">
    <citation type="submission" date="2022-07" db="EMBL/GenBank/DDBJ databases">
        <title>Genetic diversity of Erwinia pyrifoliae.</title>
        <authorList>
            <person name="Park D.S."/>
            <person name="Ham H."/>
        </authorList>
    </citation>
    <scope>NUCLEOTIDE SEQUENCE</scope>
    <source>
        <strain evidence="8">CP201486</strain>
    </source>
</reference>
<dbReference type="Pfam" id="PF00128">
    <property type="entry name" value="Alpha-amylase"/>
    <property type="match status" value="1"/>
</dbReference>
<dbReference type="InterPro" id="IPR013776">
    <property type="entry name" value="A-amylase_thermo"/>
</dbReference>
<organism evidence="8 9">
    <name type="scientific">Erwinia pyrifoliae</name>
    <dbReference type="NCBI Taxonomy" id="79967"/>
    <lineage>
        <taxon>Bacteria</taxon>
        <taxon>Pseudomonadati</taxon>
        <taxon>Pseudomonadota</taxon>
        <taxon>Gammaproteobacteria</taxon>
        <taxon>Enterobacterales</taxon>
        <taxon>Erwiniaceae</taxon>
        <taxon>Erwinia</taxon>
    </lineage>
</organism>
<evidence type="ECO:0000259" key="7">
    <source>
        <dbReference type="SMART" id="SM00642"/>
    </source>
</evidence>
<dbReference type="Proteomes" id="UP001058553">
    <property type="component" value="Chromosome"/>
</dbReference>
<dbReference type="InterPro" id="IPR017853">
    <property type="entry name" value="GH"/>
</dbReference>
<gene>
    <name evidence="8" type="primary">amyA</name>
    <name evidence="8" type="ORF">NYP84_06700</name>
</gene>
<dbReference type="SUPFAM" id="SSF51011">
    <property type="entry name" value="Glycosyl hydrolase domain"/>
    <property type="match status" value="1"/>
</dbReference>
<dbReference type="Gene3D" id="2.60.40.1180">
    <property type="entry name" value="Golgi alpha-mannosidase II"/>
    <property type="match status" value="1"/>
</dbReference>
<dbReference type="PIRSF" id="PIRSF001021">
    <property type="entry name" value="Alph-amls_thrmst"/>
    <property type="match status" value="1"/>
</dbReference>
<keyword evidence="3" id="KW-0479">Metal-binding</keyword>
<dbReference type="Gene3D" id="2.40.30.140">
    <property type="match status" value="1"/>
</dbReference>
<dbReference type="Pfam" id="PF09154">
    <property type="entry name" value="Alpha-amy_C_pro"/>
    <property type="match status" value="1"/>
</dbReference>
<keyword evidence="9" id="KW-1185">Reference proteome</keyword>
<evidence type="ECO:0000256" key="4">
    <source>
        <dbReference type="ARBA" id="ARBA00022801"/>
    </source>
</evidence>
<evidence type="ECO:0000256" key="5">
    <source>
        <dbReference type="ARBA" id="ARBA00023277"/>
    </source>
</evidence>
<dbReference type="PANTHER" id="PTHR43447">
    <property type="entry name" value="ALPHA-AMYLASE"/>
    <property type="match status" value="1"/>
</dbReference>
<dbReference type="NCBIfam" id="NF006968">
    <property type="entry name" value="PRK09441.1-1"/>
    <property type="match status" value="1"/>
</dbReference>
<evidence type="ECO:0000313" key="9">
    <source>
        <dbReference type="Proteomes" id="UP001058553"/>
    </source>
</evidence>
<dbReference type="RefSeq" id="WP_014538832.1">
    <property type="nucleotide sequence ID" value="NZ_CP023567.1"/>
</dbReference>
<comment type="similarity">
    <text evidence="2">Belongs to the glycosyl hydrolase 13 family.</text>
</comment>
<dbReference type="EC" id="3.2.1.1" evidence="8"/>
<feature type="domain" description="Glycosyl hydrolase family 13 catalytic" evidence="7">
    <location>
        <begin position="6"/>
        <end position="404"/>
    </location>
</feature>
<dbReference type="Gene3D" id="3.20.20.80">
    <property type="entry name" value="Glycosidases"/>
    <property type="match status" value="1"/>
</dbReference>
<evidence type="ECO:0000256" key="1">
    <source>
        <dbReference type="ARBA" id="ARBA00001913"/>
    </source>
</evidence>
<evidence type="ECO:0000313" key="8">
    <source>
        <dbReference type="EMBL" id="UWS34836.1"/>
    </source>
</evidence>
<keyword evidence="6 8" id="KW-0326">Glycosidase</keyword>
<dbReference type="InterPro" id="IPR013780">
    <property type="entry name" value="Glyco_hydro_b"/>
</dbReference>
<dbReference type="NCBIfam" id="NF006969">
    <property type="entry name" value="PRK09441.1-2"/>
    <property type="match status" value="1"/>
</dbReference>
<dbReference type="CDD" id="cd11318">
    <property type="entry name" value="AmyAc_bac_fung_AmyA"/>
    <property type="match status" value="1"/>
</dbReference>
<dbReference type="SMART" id="SM00642">
    <property type="entry name" value="Aamy"/>
    <property type="match status" value="1"/>
</dbReference>
<evidence type="ECO:0000256" key="2">
    <source>
        <dbReference type="ARBA" id="ARBA00008061"/>
    </source>
</evidence>
<dbReference type="InterPro" id="IPR015237">
    <property type="entry name" value="Alpha-amylase_C_pro"/>
</dbReference>
<dbReference type="GO" id="GO:0004556">
    <property type="term" value="F:alpha-amylase activity"/>
    <property type="evidence" value="ECO:0007669"/>
    <property type="project" value="UniProtKB-EC"/>
</dbReference>
<accession>A0ABY5XBV6</accession>
<comment type="cofactor">
    <cofactor evidence="1">
        <name>Ca(2+)</name>
        <dbReference type="ChEBI" id="CHEBI:29108"/>
    </cofactor>
</comment>
<dbReference type="GeneID" id="92237339"/>
<name>A0ABY5XBV6_ERWPY</name>
<evidence type="ECO:0000256" key="3">
    <source>
        <dbReference type="ARBA" id="ARBA00022723"/>
    </source>
</evidence>
<dbReference type="InterPro" id="IPR006047">
    <property type="entry name" value="GH13_cat_dom"/>
</dbReference>